<keyword evidence="2" id="KW-1185">Reference proteome</keyword>
<dbReference type="GeneID" id="54413218"/>
<proteinExistence type="predicted"/>
<dbReference type="EMBL" id="ML977502">
    <property type="protein sequence ID" value="KAF2131344.1"/>
    <property type="molecule type" value="Genomic_DNA"/>
</dbReference>
<reference evidence="1" key="1">
    <citation type="journal article" date="2020" name="Stud. Mycol.">
        <title>101 Dothideomycetes genomes: a test case for predicting lifestyles and emergence of pathogens.</title>
        <authorList>
            <person name="Haridas S."/>
            <person name="Albert R."/>
            <person name="Binder M."/>
            <person name="Bloem J."/>
            <person name="Labutti K."/>
            <person name="Salamov A."/>
            <person name="Andreopoulos B."/>
            <person name="Baker S."/>
            <person name="Barry K."/>
            <person name="Bills G."/>
            <person name="Bluhm B."/>
            <person name="Cannon C."/>
            <person name="Castanera R."/>
            <person name="Culley D."/>
            <person name="Daum C."/>
            <person name="Ezra D."/>
            <person name="Gonzalez J."/>
            <person name="Henrissat B."/>
            <person name="Kuo A."/>
            <person name="Liang C."/>
            <person name="Lipzen A."/>
            <person name="Lutzoni F."/>
            <person name="Magnuson J."/>
            <person name="Mondo S."/>
            <person name="Nolan M."/>
            <person name="Ohm R."/>
            <person name="Pangilinan J."/>
            <person name="Park H.-J."/>
            <person name="Ramirez L."/>
            <person name="Alfaro M."/>
            <person name="Sun H."/>
            <person name="Tritt A."/>
            <person name="Yoshinaga Y."/>
            <person name="Zwiers L.-H."/>
            <person name="Turgeon B."/>
            <person name="Goodwin S."/>
            <person name="Spatafora J."/>
            <person name="Crous P."/>
            <person name="Grigoriev I."/>
        </authorList>
    </citation>
    <scope>NUCLEOTIDE SEQUENCE</scope>
    <source>
        <strain evidence="1">CBS 119687</strain>
    </source>
</reference>
<sequence length="119" mass="13254">MARVDEIKVIEKLKKLILDQVQALYGPKYASACTFSVITSRFHSGGTLNEIEYNAQAIVYIHPGSHAEWKLLVEGDTGSSTQQAVELLYRKVQGQVDQVTNKMGEGWIYNGVKVRNPDA</sequence>
<evidence type="ECO:0000313" key="2">
    <source>
        <dbReference type="Proteomes" id="UP000799771"/>
    </source>
</evidence>
<dbReference type="Proteomes" id="UP000799771">
    <property type="component" value="Unassembled WGS sequence"/>
</dbReference>
<accession>A0A6A6AKA2</accession>
<dbReference type="AlphaFoldDB" id="A0A6A6AKA2"/>
<protein>
    <submittedName>
        <fullName evidence="1">Uncharacterized protein</fullName>
    </submittedName>
</protein>
<dbReference type="RefSeq" id="XP_033525731.1">
    <property type="nucleotide sequence ID" value="XM_033672786.1"/>
</dbReference>
<name>A0A6A6AKA2_9PLEO</name>
<organism evidence="1 2">
    <name type="scientific">Dothidotthia symphoricarpi CBS 119687</name>
    <dbReference type="NCBI Taxonomy" id="1392245"/>
    <lineage>
        <taxon>Eukaryota</taxon>
        <taxon>Fungi</taxon>
        <taxon>Dikarya</taxon>
        <taxon>Ascomycota</taxon>
        <taxon>Pezizomycotina</taxon>
        <taxon>Dothideomycetes</taxon>
        <taxon>Pleosporomycetidae</taxon>
        <taxon>Pleosporales</taxon>
        <taxon>Dothidotthiaceae</taxon>
        <taxon>Dothidotthia</taxon>
    </lineage>
</organism>
<evidence type="ECO:0000313" key="1">
    <source>
        <dbReference type="EMBL" id="KAF2131344.1"/>
    </source>
</evidence>
<dbReference type="OrthoDB" id="3682306at2759"/>
<gene>
    <name evidence="1" type="ORF">P153DRAFT_429665</name>
</gene>